<keyword evidence="1" id="KW-0812">Transmembrane</keyword>
<evidence type="ECO:0000256" key="1">
    <source>
        <dbReference type="SAM" id="Phobius"/>
    </source>
</evidence>
<name>A0ABX0C728_9PSEU</name>
<keyword evidence="1" id="KW-0472">Membrane</keyword>
<keyword evidence="1" id="KW-1133">Transmembrane helix</keyword>
<evidence type="ECO:0000313" key="2">
    <source>
        <dbReference type="EMBL" id="NEC61232.1"/>
    </source>
</evidence>
<feature type="transmembrane region" description="Helical" evidence="1">
    <location>
        <begin position="6"/>
        <end position="24"/>
    </location>
</feature>
<organism evidence="2 3">
    <name type="scientific">Amycolatopsis rubida</name>
    <dbReference type="NCBI Taxonomy" id="112413"/>
    <lineage>
        <taxon>Bacteria</taxon>
        <taxon>Bacillati</taxon>
        <taxon>Actinomycetota</taxon>
        <taxon>Actinomycetes</taxon>
        <taxon>Pseudonocardiales</taxon>
        <taxon>Pseudonocardiaceae</taxon>
        <taxon>Amycolatopsis</taxon>
    </lineage>
</organism>
<protein>
    <submittedName>
        <fullName evidence="2">Uncharacterized protein</fullName>
    </submittedName>
</protein>
<proteinExistence type="predicted"/>
<feature type="transmembrane region" description="Helical" evidence="1">
    <location>
        <begin position="36"/>
        <end position="60"/>
    </location>
</feature>
<reference evidence="2 3" key="1">
    <citation type="submission" date="2020-01" db="EMBL/GenBank/DDBJ databases">
        <title>Insect and environment-associated Actinomycetes.</title>
        <authorList>
            <person name="Currrie C."/>
            <person name="Chevrette M."/>
            <person name="Carlson C."/>
            <person name="Stubbendieck R."/>
            <person name="Wendt-Pienkowski E."/>
        </authorList>
    </citation>
    <scope>NUCLEOTIDE SEQUENCE [LARGE SCALE GENOMIC DNA]</scope>
    <source>
        <strain evidence="2 3">SID8386</strain>
    </source>
</reference>
<comment type="caution">
    <text evidence="2">The sequence shown here is derived from an EMBL/GenBank/DDBJ whole genome shotgun (WGS) entry which is preliminary data.</text>
</comment>
<gene>
    <name evidence="2" type="ORF">G3I59_37940</name>
</gene>
<dbReference type="Proteomes" id="UP000470404">
    <property type="component" value="Unassembled WGS sequence"/>
</dbReference>
<dbReference type="RefSeq" id="WP_161269735.1">
    <property type="nucleotide sequence ID" value="NZ_JAAGNC010000189.1"/>
</dbReference>
<dbReference type="EMBL" id="JAAGNC010000189">
    <property type="protein sequence ID" value="NEC61232.1"/>
    <property type="molecule type" value="Genomic_DNA"/>
</dbReference>
<keyword evidence="3" id="KW-1185">Reference proteome</keyword>
<accession>A0ABX0C728</accession>
<sequence length="237" mass="26490">MNKRWWWVIGTLGVVVAACIGALVRIGSDQGVKPDWYSAWASAASAFIAAAALVAAALAAKATIETNRTQTLQLARLEEAQLSERASKFAVWRAKFATPDEITYRTFFHNAGPLPIYNVIIHYFVNGHEYTSKANTLPPTQSPDVLDVPDRNLRHFIRRLSDQENELPKLQPQPEINAIPDVNERAQAMANRLLMVRGATEAEATYRRNARIEVGVSFSDGEHTWYRSPTGRLERTS</sequence>
<evidence type="ECO:0000313" key="3">
    <source>
        <dbReference type="Proteomes" id="UP000470404"/>
    </source>
</evidence>
<dbReference type="PROSITE" id="PS51257">
    <property type="entry name" value="PROKAR_LIPOPROTEIN"/>
    <property type="match status" value="1"/>
</dbReference>